<dbReference type="FunFam" id="1.10.10.10:FF:000056">
    <property type="entry name" value="IclR family transcriptional regulator"/>
    <property type="match status" value="1"/>
</dbReference>
<dbReference type="AlphaFoldDB" id="A0A542YTU8"/>
<dbReference type="InterPro" id="IPR014757">
    <property type="entry name" value="Tscrpt_reg_IclR_C"/>
</dbReference>
<protein>
    <recommendedName>
        <fullName evidence="6">Glycerol operon regulatory protein</fullName>
    </recommendedName>
</protein>
<dbReference type="PANTHER" id="PTHR30136:SF24">
    <property type="entry name" value="HTH-TYPE TRANSCRIPTIONAL REPRESSOR ALLR"/>
    <property type="match status" value="1"/>
</dbReference>
<dbReference type="Gene3D" id="1.10.10.10">
    <property type="entry name" value="Winged helix-like DNA-binding domain superfamily/Winged helix DNA-binding domain"/>
    <property type="match status" value="1"/>
</dbReference>
<dbReference type="Gene3D" id="3.30.450.40">
    <property type="match status" value="1"/>
</dbReference>
<feature type="domain" description="HTH iclR-type" evidence="7">
    <location>
        <begin position="17"/>
        <end position="78"/>
    </location>
</feature>
<dbReference type="PROSITE" id="PS51077">
    <property type="entry name" value="HTH_ICLR"/>
    <property type="match status" value="1"/>
</dbReference>
<evidence type="ECO:0000256" key="3">
    <source>
        <dbReference type="ARBA" id="ARBA00023125"/>
    </source>
</evidence>
<evidence type="ECO:0000256" key="5">
    <source>
        <dbReference type="ARBA" id="ARBA00058938"/>
    </source>
</evidence>
<organism evidence="9 10">
    <name type="scientific">Ornithinicoccus hortensis</name>
    <dbReference type="NCBI Taxonomy" id="82346"/>
    <lineage>
        <taxon>Bacteria</taxon>
        <taxon>Bacillati</taxon>
        <taxon>Actinomycetota</taxon>
        <taxon>Actinomycetes</taxon>
        <taxon>Micrococcales</taxon>
        <taxon>Intrasporangiaceae</taxon>
        <taxon>Ornithinicoccus</taxon>
    </lineage>
</organism>
<dbReference type="CDD" id="cd00090">
    <property type="entry name" value="HTH_ARSR"/>
    <property type="match status" value="1"/>
</dbReference>
<name>A0A542YTU8_9MICO</name>
<evidence type="ECO:0000259" key="8">
    <source>
        <dbReference type="PROSITE" id="PS51078"/>
    </source>
</evidence>
<sequence length="257" mass="27124">MSESATSEKAPKRNGKIQSVERAFALLEAIADAGGEISTSELSTRSGLPVPTIHRQLQTLVALGYVRQLPSRWYALGARLVRLGDHASKQLGGIARPELVSLVQDLSETANLAMLDGDHMVYIAQSPSPHAMRMFTEVGRQALLHNSGVGKAVGAFLPEEQVRAILGRTGMPAATPQTLTDIDALATQLATVRARGYAVDEQEQEVGVQCYAVPVPGAPAPMAVSVIGPVSRVAGDFVDVAVPRLKEAAARIGALMS</sequence>
<comment type="function">
    <text evidence="5">May be an activator protein for the gylABX operon.</text>
</comment>
<evidence type="ECO:0000313" key="9">
    <source>
        <dbReference type="EMBL" id="TQL51520.1"/>
    </source>
</evidence>
<reference evidence="9 10" key="1">
    <citation type="submission" date="2019-06" db="EMBL/GenBank/DDBJ databases">
        <title>Sequencing the genomes of 1000 actinobacteria strains.</title>
        <authorList>
            <person name="Klenk H.-P."/>
        </authorList>
    </citation>
    <scope>NUCLEOTIDE SEQUENCE [LARGE SCALE GENOMIC DNA]</scope>
    <source>
        <strain evidence="9 10">DSM 12335</strain>
    </source>
</reference>
<dbReference type="InterPro" id="IPR029016">
    <property type="entry name" value="GAF-like_dom_sf"/>
</dbReference>
<dbReference type="GO" id="GO:0003677">
    <property type="term" value="F:DNA binding"/>
    <property type="evidence" value="ECO:0007669"/>
    <property type="project" value="UniProtKB-KW"/>
</dbReference>
<dbReference type="Pfam" id="PF09339">
    <property type="entry name" value="HTH_IclR"/>
    <property type="match status" value="1"/>
</dbReference>
<gene>
    <name evidence="9" type="ORF">FB467_2667</name>
</gene>
<dbReference type="SMART" id="SM00346">
    <property type="entry name" value="HTH_ICLR"/>
    <property type="match status" value="1"/>
</dbReference>
<dbReference type="EMBL" id="VFOP01000001">
    <property type="protein sequence ID" value="TQL51520.1"/>
    <property type="molecule type" value="Genomic_DNA"/>
</dbReference>
<dbReference type="SUPFAM" id="SSF46785">
    <property type="entry name" value="Winged helix' DNA-binding domain"/>
    <property type="match status" value="1"/>
</dbReference>
<dbReference type="PROSITE" id="PS51078">
    <property type="entry name" value="ICLR_ED"/>
    <property type="match status" value="1"/>
</dbReference>
<dbReference type="InterPro" id="IPR036390">
    <property type="entry name" value="WH_DNA-bd_sf"/>
</dbReference>
<feature type="domain" description="IclR-ED" evidence="8">
    <location>
        <begin position="79"/>
        <end position="257"/>
    </location>
</feature>
<dbReference type="RefSeq" id="WP_141785510.1">
    <property type="nucleotide sequence ID" value="NZ_BAAAIK010000011.1"/>
</dbReference>
<evidence type="ECO:0000256" key="4">
    <source>
        <dbReference type="ARBA" id="ARBA00023163"/>
    </source>
</evidence>
<evidence type="ECO:0000259" key="7">
    <source>
        <dbReference type="PROSITE" id="PS51077"/>
    </source>
</evidence>
<dbReference type="OrthoDB" id="8479143at2"/>
<comment type="caution">
    <text evidence="9">The sequence shown here is derived from an EMBL/GenBank/DDBJ whole genome shotgun (WGS) entry which is preliminary data.</text>
</comment>
<evidence type="ECO:0000256" key="1">
    <source>
        <dbReference type="ARBA" id="ARBA00022798"/>
    </source>
</evidence>
<dbReference type="GO" id="GO:0006071">
    <property type="term" value="P:glycerol metabolic process"/>
    <property type="evidence" value="ECO:0007669"/>
    <property type="project" value="UniProtKB-KW"/>
</dbReference>
<keyword evidence="3" id="KW-0238">DNA-binding</keyword>
<dbReference type="InterPro" id="IPR011991">
    <property type="entry name" value="ArsR-like_HTH"/>
</dbReference>
<dbReference type="Proteomes" id="UP000319516">
    <property type="component" value="Unassembled WGS sequence"/>
</dbReference>
<dbReference type="InterPro" id="IPR050707">
    <property type="entry name" value="HTH_MetabolicPath_Reg"/>
</dbReference>
<proteinExistence type="predicted"/>
<evidence type="ECO:0000313" key="10">
    <source>
        <dbReference type="Proteomes" id="UP000319516"/>
    </source>
</evidence>
<accession>A0A542YTU8</accession>
<keyword evidence="10" id="KW-1185">Reference proteome</keyword>
<dbReference type="InterPro" id="IPR005471">
    <property type="entry name" value="Tscrpt_reg_IclR_N"/>
</dbReference>
<dbReference type="Pfam" id="PF01614">
    <property type="entry name" value="IclR_C"/>
    <property type="match status" value="1"/>
</dbReference>
<dbReference type="GO" id="GO:0045892">
    <property type="term" value="P:negative regulation of DNA-templated transcription"/>
    <property type="evidence" value="ECO:0007669"/>
    <property type="project" value="TreeGrafter"/>
</dbReference>
<keyword evidence="4" id="KW-0804">Transcription</keyword>
<evidence type="ECO:0000256" key="2">
    <source>
        <dbReference type="ARBA" id="ARBA00023015"/>
    </source>
</evidence>
<keyword evidence="2" id="KW-0805">Transcription regulation</keyword>
<dbReference type="SUPFAM" id="SSF55781">
    <property type="entry name" value="GAF domain-like"/>
    <property type="match status" value="1"/>
</dbReference>
<evidence type="ECO:0000256" key="6">
    <source>
        <dbReference type="ARBA" id="ARBA00070406"/>
    </source>
</evidence>
<dbReference type="InterPro" id="IPR036388">
    <property type="entry name" value="WH-like_DNA-bd_sf"/>
</dbReference>
<keyword evidence="1" id="KW-0319">Glycerol metabolism</keyword>
<dbReference type="PANTHER" id="PTHR30136">
    <property type="entry name" value="HELIX-TURN-HELIX TRANSCRIPTIONAL REGULATOR, ICLR FAMILY"/>
    <property type="match status" value="1"/>
</dbReference>
<dbReference type="GO" id="GO:0003700">
    <property type="term" value="F:DNA-binding transcription factor activity"/>
    <property type="evidence" value="ECO:0007669"/>
    <property type="project" value="TreeGrafter"/>
</dbReference>